<dbReference type="RefSeq" id="WP_318600243.1">
    <property type="nucleotide sequence ID" value="NZ_JAWSTH010000102.1"/>
</dbReference>
<comment type="caution">
    <text evidence="2">The sequence shown here is derived from an EMBL/GenBank/DDBJ whole genome shotgun (WGS) entry which is preliminary data.</text>
</comment>
<dbReference type="Gene3D" id="3.40.50.1820">
    <property type="entry name" value="alpha/beta hydrolase"/>
    <property type="match status" value="2"/>
</dbReference>
<reference evidence="3" key="1">
    <citation type="submission" date="2023-07" db="EMBL/GenBank/DDBJ databases">
        <title>Conexibacter stalactiti sp. nov., isolated from stalactites in a lava cave and emended description of the genus Conexibacter.</title>
        <authorList>
            <person name="Lee S.D."/>
        </authorList>
    </citation>
    <scope>NUCLEOTIDE SEQUENCE [LARGE SCALE GENOMIC DNA]</scope>
    <source>
        <strain evidence="3">KCTC 39840</strain>
    </source>
</reference>
<reference evidence="2 3" key="2">
    <citation type="submission" date="2023-10" db="EMBL/GenBank/DDBJ databases">
        <authorList>
            <person name="Han X.F."/>
        </authorList>
    </citation>
    <scope>NUCLEOTIDE SEQUENCE [LARGE SCALE GENOMIC DNA]</scope>
    <source>
        <strain evidence="2 3">KCTC 39840</strain>
    </source>
</reference>
<dbReference type="Proteomes" id="UP001284601">
    <property type="component" value="Unassembled WGS sequence"/>
</dbReference>
<keyword evidence="2" id="KW-0378">Hydrolase</keyword>
<dbReference type="SUPFAM" id="SSF53474">
    <property type="entry name" value="alpha/beta-Hydrolases"/>
    <property type="match status" value="1"/>
</dbReference>
<evidence type="ECO:0000313" key="3">
    <source>
        <dbReference type="Proteomes" id="UP001284601"/>
    </source>
</evidence>
<dbReference type="PIRSF" id="PIRSF029171">
    <property type="entry name" value="Esterase_LipA"/>
    <property type="match status" value="1"/>
</dbReference>
<dbReference type="InterPro" id="IPR005152">
    <property type="entry name" value="Lipase_secreted"/>
</dbReference>
<dbReference type="EMBL" id="JAWSTH010000102">
    <property type="protein sequence ID" value="MDW5597775.1"/>
    <property type="molecule type" value="Genomic_DNA"/>
</dbReference>
<dbReference type="Pfam" id="PF03583">
    <property type="entry name" value="LIP"/>
    <property type="match status" value="1"/>
</dbReference>
<dbReference type="PANTHER" id="PTHR34853:SF1">
    <property type="entry name" value="LIPASE 5"/>
    <property type="match status" value="1"/>
</dbReference>
<evidence type="ECO:0000256" key="1">
    <source>
        <dbReference type="SAM" id="SignalP"/>
    </source>
</evidence>
<evidence type="ECO:0000313" key="2">
    <source>
        <dbReference type="EMBL" id="MDW5597775.1"/>
    </source>
</evidence>
<name>A0ABU4HWS3_9ACTN</name>
<feature type="signal peptide" evidence="1">
    <location>
        <begin position="1"/>
        <end position="25"/>
    </location>
</feature>
<keyword evidence="1" id="KW-0732">Signal</keyword>
<proteinExistence type="predicted"/>
<dbReference type="InterPro" id="IPR029058">
    <property type="entry name" value="AB_hydrolase_fold"/>
</dbReference>
<organism evidence="2 3">
    <name type="scientific">Conexibacter stalactiti</name>
    <dbReference type="NCBI Taxonomy" id="1940611"/>
    <lineage>
        <taxon>Bacteria</taxon>
        <taxon>Bacillati</taxon>
        <taxon>Actinomycetota</taxon>
        <taxon>Thermoleophilia</taxon>
        <taxon>Solirubrobacterales</taxon>
        <taxon>Conexibacteraceae</taxon>
        <taxon>Conexibacter</taxon>
    </lineage>
</organism>
<accession>A0ABU4HWS3</accession>
<dbReference type="PANTHER" id="PTHR34853">
    <property type="match status" value="1"/>
</dbReference>
<feature type="chain" id="PRO_5047180093" evidence="1">
    <location>
        <begin position="26"/>
        <end position="433"/>
    </location>
</feature>
<keyword evidence="3" id="KW-1185">Reference proteome</keyword>
<protein>
    <submittedName>
        <fullName evidence="2">Alpha/beta fold hydrolase</fullName>
    </submittedName>
</protein>
<sequence>MSRIRSIRRTALAAAMVATTTLAGAAAADAATKPRAQPSLPGAPGVPLGPAGSAFYNPPAKLPAGRPGTVIWARPIQAPKNAWAWKVLYKSTVVGGKTVPVSGLVISPRGKTPRGGRPVVAWAHGTLGGARGCAPSIPDNPARDLVDYYTYGSSETIDVGVPALTQMLKAGYTVTATDYQGLGGPGVHQYTIGGTEARNVFDSVKAAQALPAAAAGKRVVVLGWSQGGGAAIFTGQAGFADYGKPLKVIGIAALAPAANTAPDIEGLAPQGPVSSMSPSVTTVQELNLYRGLAAAYPELSIGDVVAAAGMPAFRALWNQCTIHLGDVIQELGVDPKSFFKRPAPAEWRARFQQNTAGYETTVAPLLTMQGTSDTVVNPNGTTQYIARACRFGQPVQYSIYPGQGHQTIPFAAQKEYVGWIADRFAGRRAPSNC</sequence>
<gene>
    <name evidence="2" type="ORF">R7226_25710</name>
</gene>
<dbReference type="GO" id="GO:0016787">
    <property type="term" value="F:hydrolase activity"/>
    <property type="evidence" value="ECO:0007669"/>
    <property type="project" value="UniProtKB-KW"/>
</dbReference>